<dbReference type="AlphaFoldDB" id="A0A6C0CSV2"/>
<keyword evidence="1" id="KW-1133">Transmembrane helix</keyword>
<evidence type="ECO:0000313" key="2">
    <source>
        <dbReference type="EMBL" id="QHT07232.1"/>
    </source>
</evidence>
<keyword evidence="1" id="KW-0472">Membrane</keyword>
<proteinExistence type="predicted"/>
<keyword evidence="1" id="KW-0812">Transmembrane</keyword>
<protein>
    <submittedName>
        <fullName evidence="2">Uncharacterized protein</fullName>
    </submittedName>
</protein>
<dbReference type="EMBL" id="MN739480">
    <property type="protein sequence ID" value="QHT07232.1"/>
    <property type="molecule type" value="Genomic_DNA"/>
</dbReference>
<name>A0A6C0CSV2_9ZZZZ</name>
<sequence length="59" mass="7174">MDIESLERKMKENTHSIQDIYLIISLLFLFTMFICIYLMFDKTYNNTNESNIHIKFSYV</sequence>
<evidence type="ECO:0000256" key="1">
    <source>
        <dbReference type="SAM" id="Phobius"/>
    </source>
</evidence>
<feature type="transmembrane region" description="Helical" evidence="1">
    <location>
        <begin position="20"/>
        <end position="40"/>
    </location>
</feature>
<organism evidence="2">
    <name type="scientific">viral metagenome</name>
    <dbReference type="NCBI Taxonomy" id="1070528"/>
    <lineage>
        <taxon>unclassified sequences</taxon>
        <taxon>metagenomes</taxon>
        <taxon>organismal metagenomes</taxon>
    </lineage>
</organism>
<accession>A0A6C0CSV2</accession>
<reference evidence="2" key="1">
    <citation type="journal article" date="2020" name="Nature">
        <title>Giant virus diversity and host interactions through global metagenomics.</title>
        <authorList>
            <person name="Schulz F."/>
            <person name="Roux S."/>
            <person name="Paez-Espino D."/>
            <person name="Jungbluth S."/>
            <person name="Walsh D.A."/>
            <person name="Denef V.J."/>
            <person name="McMahon K.D."/>
            <person name="Konstantinidis K.T."/>
            <person name="Eloe-Fadrosh E.A."/>
            <person name="Kyrpides N.C."/>
            <person name="Woyke T."/>
        </authorList>
    </citation>
    <scope>NUCLEOTIDE SEQUENCE</scope>
    <source>
        <strain evidence="2">GVMAG-M-3300021962-46</strain>
    </source>
</reference>